<evidence type="ECO:0000313" key="2">
    <source>
        <dbReference type="Proteomes" id="UP000053562"/>
    </source>
</evidence>
<dbReference type="SMR" id="A0A0J9SCG5"/>
<gene>
    <name evidence="1" type="ORF">PVIIG_00891</name>
</gene>
<proteinExistence type="predicted"/>
<reference evidence="1 2" key="1">
    <citation type="submission" date="2011-08" db="EMBL/GenBank/DDBJ databases">
        <title>The Genome Sequence of Plasmodium vivax India VII.</title>
        <authorList>
            <consortium name="The Broad Institute Genome Sequencing Platform"/>
            <consortium name="The Broad Institute Genome Sequencing Center for Infectious Disease"/>
            <person name="Neafsey D."/>
            <person name="Carlton J."/>
            <person name="Barnwell J."/>
            <person name="Collins W."/>
            <person name="Escalante A."/>
            <person name="Mullikin J."/>
            <person name="Saul A."/>
            <person name="Guigo R."/>
            <person name="Camara F."/>
            <person name="Young S.K."/>
            <person name="Zeng Q."/>
            <person name="Gargeya S."/>
            <person name="Fitzgerald M."/>
            <person name="Haas B."/>
            <person name="Abouelleil A."/>
            <person name="Alvarado L."/>
            <person name="Arachchi H.M."/>
            <person name="Berlin A."/>
            <person name="Brown A."/>
            <person name="Chapman S.B."/>
            <person name="Chen Z."/>
            <person name="Dunbar C."/>
            <person name="Freedman E."/>
            <person name="Gearin G."/>
            <person name="Gellesch M."/>
            <person name="Goldberg J."/>
            <person name="Griggs A."/>
            <person name="Gujja S."/>
            <person name="Heiman D."/>
            <person name="Howarth C."/>
            <person name="Larson L."/>
            <person name="Lui A."/>
            <person name="MacDonald P.J.P."/>
            <person name="Montmayeur A."/>
            <person name="Murphy C."/>
            <person name="Neiman D."/>
            <person name="Pearson M."/>
            <person name="Priest M."/>
            <person name="Roberts A."/>
            <person name="Saif S."/>
            <person name="Shea T."/>
            <person name="Shenoy N."/>
            <person name="Sisk P."/>
            <person name="Stolte C."/>
            <person name="Sykes S."/>
            <person name="Wortman J."/>
            <person name="Nusbaum C."/>
            <person name="Birren B."/>
        </authorList>
    </citation>
    <scope>NUCLEOTIDE SEQUENCE [LARGE SCALE GENOMIC DNA]</scope>
    <source>
        <strain evidence="1 2">India VII</strain>
    </source>
</reference>
<dbReference type="OrthoDB" id="381817at2759"/>
<accession>A0A0J9SCG5</accession>
<sequence length="89" mass="9619">MNSSSDAENGGSGDPSKEECERLIKSTTFINGAKTFECSSGMAPVDSIQNSSDGVEIFLSHNKLSDHVKGVMGQVNDYFTKKIKEEKAK</sequence>
<evidence type="ECO:0000313" key="1">
    <source>
        <dbReference type="EMBL" id="KMZ79617.1"/>
    </source>
</evidence>
<organism evidence="1 2">
    <name type="scientific">Plasmodium vivax India VII</name>
    <dbReference type="NCBI Taxonomy" id="1077284"/>
    <lineage>
        <taxon>Eukaryota</taxon>
        <taxon>Sar</taxon>
        <taxon>Alveolata</taxon>
        <taxon>Apicomplexa</taxon>
        <taxon>Aconoidasida</taxon>
        <taxon>Haemosporida</taxon>
        <taxon>Plasmodiidae</taxon>
        <taxon>Plasmodium</taxon>
        <taxon>Plasmodium (Plasmodium)</taxon>
    </lineage>
</organism>
<protein>
    <submittedName>
        <fullName evidence="1">Uncharacterized protein</fullName>
    </submittedName>
</protein>
<dbReference type="EMBL" id="KQ234316">
    <property type="protein sequence ID" value="KMZ79617.1"/>
    <property type="molecule type" value="Genomic_DNA"/>
</dbReference>
<name>A0A0J9SCG5_PLAVI</name>
<dbReference type="AlphaFoldDB" id="A0A0J9SCG5"/>
<dbReference type="Proteomes" id="UP000053562">
    <property type="component" value="Unassembled WGS sequence"/>
</dbReference>